<protein>
    <submittedName>
        <fullName evidence="2">Uncharacterized protein</fullName>
    </submittedName>
</protein>
<dbReference type="RefSeq" id="WP_111571403.1">
    <property type="nucleotide sequence ID" value="NZ_QLME01000004.1"/>
</dbReference>
<keyword evidence="1" id="KW-1133">Transmembrane helix</keyword>
<name>A0A4R7ZD85_9FIRM</name>
<accession>A0A4R7ZD85</accession>
<evidence type="ECO:0000313" key="2">
    <source>
        <dbReference type="EMBL" id="TDW06751.1"/>
    </source>
</evidence>
<evidence type="ECO:0000313" key="3">
    <source>
        <dbReference type="Proteomes" id="UP000294697"/>
    </source>
</evidence>
<dbReference type="OrthoDB" id="9908818at2"/>
<dbReference type="EMBL" id="SODA01000004">
    <property type="protein sequence ID" value="TDW06751.1"/>
    <property type="molecule type" value="Genomic_DNA"/>
</dbReference>
<dbReference type="Proteomes" id="UP000294697">
    <property type="component" value="Unassembled WGS sequence"/>
</dbReference>
<dbReference type="AlphaFoldDB" id="A0A4R7ZD85"/>
<evidence type="ECO:0000256" key="1">
    <source>
        <dbReference type="SAM" id="Phobius"/>
    </source>
</evidence>
<comment type="caution">
    <text evidence="2">The sequence shown here is derived from an EMBL/GenBank/DDBJ whole genome shotgun (WGS) entry which is preliminary data.</text>
</comment>
<feature type="transmembrane region" description="Helical" evidence="1">
    <location>
        <begin position="12"/>
        <end position="30"/>
    </location>
</feature>
<gene>
    <name evidence="2" type="ORF">C8C77_104145</name>
</gene>
<feature type="transmembrane region" description="Helical" evidence="1">
    <location>
        <begin position="68"/>
        <end position="85"/>
    </location>
</feature>
<proteinExistence type="predicted"/>
<reference evidence="2 3" key="1">
    <citation type="submission" date="2019-03" db="EMBL/GenBank/DDBJ databases">
        <title>Subsurface microbial communities from deep shales in Ohio and West Virginia, USA.</title>
        <authorList>
            <person name="Wrighton K."/>
        </authorList>
    </citation>
    <scope>NUCLEOTIDE SEQUENCE [LARGE SCALE GENOMIC DNA]</scope>
    <source>
        <strain evidence="2 3">MSL9.2</strain>
    </source>
</reference>
<feature type="transmembrane region" description="Helical" evidence="1">
    <location>
        <begin position="159"/>
        <end position="180"/>
    </location>
</feature>
<feature type="transmembrane region" description="Helical" evidence="1">
    <location>
        <begin position="128"/>
        <end position="147"/>
    </location>
</feature>
<organism evidence="2 3">
    <name type="scientific">Halanaerobium saccharolyticum</name>
    <dbReference type="NCBI Taxonomy" id="43595"/>
    <lineage>
        <taxon>Bacteria</taxon>
        <taxon>Bacillati</taxon>
        <taxon>Bacillota</taxon>
        <taxon>Clostridia</taxon>
        <taxon>Halanaerobiales</taxon>
        <taxon>Halanaerobiaceae</taxon>
        <taxon>Halanaerobium</taxon>
    </lineage>
</organism>
<keyword evidence="1" id="KW-0812">Transmembrane</keyword>
<sequence>MSKIILLFWDQLLNNNTVLISFTAVLLIIVETPKLRAAFKDGLVITGAMAFSTVSAWIFSYYLSSAAFLLPAIYFLNSLIAVKLIKTGNLLQGNWIAGIKREFIALPALLSLQFNIIERTNYNYQDLIILAAALTTIYLIFIVIAAIKEQLDLKESKKIFHKEYTLFLVLAFLSAVMSGFDFL</sequence>
<keyword evidence="1" id="KW-0472">Membrane</keyword>